<reference evidence="3" key="1">
    <citation type="submission" date="2018-06" db="EMBL/GenBank/DDBJ databases">
        <authorList>
            <person name="Zhirakovskaya E."/>
        </authorList>
    </citation>
    <scope>NUCLEOTIDE SEQUENCE</scope>
</reference>
<dbReference type="EMBL" id="UOES01000198">
    <property type="protein sequence ID" value="VAW27208.1"/>
    <property type="molecule type" value="Genomic_DNA"/>
</dbReference>
<dbReference type="PANTHER" id="PTHR42954:SF2">
    <property type="entry name" value="FE(2+) TRANSPORT PROTEIN A"/>
    <property type="match status" value="1"/>
</dbReference>
<accession>A0A3B0U9T9</accession>
<feature type="domain" description="Ferrous iron transporter FeoA-like" evidence="2">
    <location>
        <begin position="52"/>
        <end position="123"/>
    </location>
</feature>
<dbReference type="InterPro" id="IPR036421">
    <property type="entry name" value="Fe_dep_repressor_sf"/>
</dbReference>
<dbReference type="AlphaFoldDB" id="A0A3B0U9T9"/>
<feature type="non-terminal residue" evidence="3">
    <location>
        <position position="1"/>
    </location>
</feature>
<dbReference type="InterPro" id="IPR008988">
    <property type="entry name" value="Transcriptional_repressor_C"/>
</dbReference>
<keyword evidence="1" id="KW-0408">Iron</keyword>
<proteinExistence type="predicted"/>
<evidence type="ECO:0000313" key="3">
    <source>
        <dbReference type="EMBL" id="VAW27208.1"/>
    </source>
</evidence>
<protein>
    <submittedName>
        <fullName evidence="3">Iron dependent repressor, putative</fullName>
    </submittedName>
</protein>
<dbReference type="Gene3D" id="2.30.30.90">
    <property type="match status" value="1"/>
</dbReference>
<dbReference type="Pfam" id="PF02742">
    <property type="entry name" value="Fe_dep_repr_C"/>
    <property type="match status" value="1"/>
</dbReference>
<dbReference type="Gene3D" id="1.10.60.10">
    <property type="entry name" value="Iron dependent repressor, metal binding and dimerisation domain"/>
    <property type="match status" value="1"/>
</dbReference>
<dbReference type="Pfam" id="PF04023">
    <property type="entry name" value="FeoA"/>
    <property type="match status" value="1"/>
</dbReference>
<dbReference type="SMART" id="SM00899">
    <property type="entry name" value="FeoA"/>
    <property type="match status" value="2"/>
</dbReference>
<dbReference type="InterPro" id="IPR052713">
    <property type="entry name" value="FeoA"/>
</dbReference>
<dbReference type="GO" id="GO:0046983">
    <property type="term" value="F:protein dimerization activity"/>
    <property type="evidence" value="ECO:0007669"/>
    <property type="project" value="InterPro"/>
</dbReference>
<evidence type="ECO:0000256" key="1">
    <source>
        <dbReference type="ARBA" id="ARBA00023004"/>
    </source>
</evidence>
<dbReference type="SUPFAM" id="SSF47979">
    <property type="entry name" value="Iron-dependent repressor protein, dimerization domain"/>
    <property type="match status" value="1"/>
</dbReference>
<dbReference type="PANTHER" id="PTHR42954">
    <property type="entry name" value="FE(2+) TRANSPORT PROTEIN A"/>
    <property type="match status" value="1"/>
</dbReference>
<dbReference type="InterPro" id="IPR038157">
    <property type="entry name" value="FeoA_core_dom"/>
</dbReference>
<organism evidence="3">
    <name type="scientific">hydrothermal vent metagenome</name>
    <dbReference type="NCBI Taxonomy" id="652676"/>
    <lineage>
        <taxon>unclassified sequences</taxon>
        <taxon>metagenomes</taxon>
        <taxon>ecological metagenomes</taxon>
    </lineage>
</organism>
<name>A0A3B0U9T9_9ZZZZ</name>
<dbReference type="GO" id="GO:0046914">
    <property type="term" value="F:transition metal ion binding"/>
    <property type="evidence" value="ECO:0007669"/>
    <property type="project" value="InterPro"/>
</dbReference>
<dbReference type="InterPro" id="IPR001367">
    <property type="entry name" value="Fe_dep_repressor"/>
</dbReference>
<dbReference type="InterPro" id="IPR007167">
    <property type="entry name" value="Fe-transptr_FeoA-like"/>
</dbReference>
<dbReference type="SUPFAM" id="SSF50037">
    <property type="entry name" value="C-terminal domain of transcriptional repressors"/>
    <property type="match status" value="1"/>
</dbReference>
<feature type="domain" description="Ferrous iron transporter FeoA-like" evidence="2">
    <location>
        <begin position="135"/>
        <end position="209"/>
    </location>
</feature>
<evidence type="ECO:0000259" key="2">
    <source>
        <dbReference type="SMART" id="SM00899"/>
    </source>
</evidence>
<gene>
    <name evidence="3" type="ORF">MNBD_BACTEROID06-367</name>
</gene>
<sequence length="216" mass="24104">PSDWHYLAEKMEHQLSENEISALSNTLGNPLFDPHGDPIPSHEGDIIPVEWIPLPAYPLNTPGKIAHIEDEPGAIYQQILAKRMLIGSHIKIIESDKNEIVINCEGQDHSFSPIVAANISIVPLNSDEVYEEQAKRLSSLKKQQKAEVIGISKECRGASRRRLLDLGILKGTQIEVDLESPLRDPIAYKVRNTSIALRNSLADLILIKKLQLDDNQ</sequence>